<dbReference type="RefSeq" id="WP_206933947.1">
    <property type="nucleotide sequence ID" value="NZ_JAEKJY010000003.1"/>
</dbReference>
<feature type="domain" description="FAD/NAD(P)-binding" evidence="5">
    <location>
        <begin position="6"/>
        <end position="150"/>
    </location>
</feature>
<dbReference type="InterPro" id="IPR023753">
    <property type="entry name" value="FAD/NAD-binding_dom"/>
</dbReference>
<dbReference type="PRINTS" id="PR00469">
    <property type="entry name" value="PNDRDTASEII"/>
</dbReference>
<sequence length="314" mass="34152">MSEYFEVIIVGGGPAGLSTALIMGRSKRKVLVLDANDARNRVTHASHGYLSRDGVKPEEFKAVGLSEITAYPTVSYMETKVTSLHKEGSRFHVQTETGDSFVSGRVVVAAGMKEELPEIKGLQDVYGSSVFPCPYCDGWEWRDEPLAIFGSEPWLIQYVKLIYNWSRDLIVFTNGAVDLPAADRTDLREHGVAVVEEPIVELISEGGELQQVVTHSGAAYNRSGGFIMDTGESQAFPLPEDFKIPYTTLGGVETKEGGETSVKGLYVIGDAKNAFSGLLKAASEGYELAAVMNHEMALEDWQLTNHITKPGGQG</sequence>
<dbReference type="SUPFAM" id="SSF51905">
    <property type="entry name" value="FAD/NAD(P)-binding domain"/>
    <property type="match status" value="1"/>
</dbReference>
<evidence type="ECO:0000256" key="3">
    <source>
        <dbReference type="ARBA" id="ARBA00022630"/>
    </source>
</evidence>
<evidence type="ECO:0000256" key="1">
    <source>
        <dbReference type="ARBA" id="ARBA00001974"/>
    </source>
</evidence>
<accession>A0ABS3DX36</accession>
<dbReference type="PANTHER" id="PTHR48105">
    <property type="entry name" value="THIOREDOXIN REDUCTASE 1-RELATED-RELATED"/>
    <property type="match status" value="1"/>
</dbReference>
<comment type="subunit">
    <text evidence="2">Homodimer.</text>
</comment>
<dbReference type="EMBL" id="JAEKJY010000003">
    <property type="protein sequence ID" value="MBN8235794.1"/>
    <property type="molecule type" value="Genomic_DNA"/>
</dbReference>
<keyword evidence="3" id="KW-0285">Flavoprotein</keyword>
<evidence type="ECO:0000259" key="5">
    <source>
        <dbReference type="Pfam" id="PF07992"/>
    </source>
</evidence>
<proteinExistence type="predicted"/>
<organism evidence="6 7">
    <name type="scientific">Halobacillus kuroshimensis</name>
    <dbReference type="NCBI Taxonomy" id="302481"/>
    <lineage>
        <taxon>Bacteria</taxon>
        <taxon>Bacillati</taxon>
        <taxon>Bacillota</taxon>
        <taxon>Bacilli</taxon>
        <taxon>Bacillales</taxon>
        <taxon>Bacillaceae</taxon>
        <taxon>Halobacillus</taxon>
    </lineage>
</organism>
<dbReference type="Proteomes" id="UP000663970">
    <property type="component" value="Unassembled WGS sequence"/>
</dbReference>
<keyword evidence="7" id="KW-1185">Reference proteome</keyword>
<dbReference type="InterPro" id="IPR036188">
    <property type="entry name" value="FAD/NAD-bd_sf"/>
</dbReference>
<dbReference type="InterPro" id="IPR050097">
    <property type="entry name" value="Ferredoxin-NADP_redctase_2"/>
</dbReference>
<comment type="cofactor">
    <cofactor evidence="1">
        <name>FAD</name>
        <dbReference type="ChEBI" id="CHEBI:57692"/>
    </cofactor>
</comment>
<name>A0ABS3DX36_9BACI</name>
<protein>
    <submittedName>
        <fullName evidence="6">NAD(P)/FAD-dependent oxidoreductase</fullName>
    </submittedName>
</protein>
<keyword evidence="4" id="KW-0560">Oxidoreductase</keyword>
<dbReference type="Pfam" id="PF07992">
    <property type="entry name" value="Pyr_redox_2"/>
    <property type="match status" value="1"/>
</dbReference>
<evidence type="ECO:0000256" key="2">
    <source>
        <dbReference type="ARBA" id="ARBA00011738"/>
    </source>
</evidence>
<dbReference type="PRINTS" id="PR00368">
    <property type="entry name" value="FADPNR"/>
</dbReference>
<evidence type="ECO:0000256" key="4">
    <source>
        <dbReference type="ARBA" id="ARBA00023002"/>
    </source>
</evidence>
<evidence type="ECO:0000313" key="6">
    <source>
        <dbReference type="EMBL" id="MBN8235794.1"/>
    </source>
</evidence>
<dbReference type="Gene3D" id="3.50.50.60">
    <property type="entry name" value="FAD/NAD(P)-binding domain"/>
    <property type="match status" value="2"/>
</dbReference>
<gene>
    <name evidence="6" type="ORF">JF544_11075</name>
</gene>
<evidence type="ECO:0000313" key="7">
    <source>
        <dbReference type="Proteomes" id="UP000663970"/>
    </source>
</evidence>
<reference evidence="6 7" key="1">
    <citation type="submission" date="2020-12" db="EMBL/GenBank/DDBJ databases">
        <title>Oil enriched cultivation method for isolating marine PHA-producing bacteria.</title>
        <authorList>
            <person name="Zheng W."/>
            <person name="Yu S."/>
            <person name="Huang Y."/>
        </authorList>
    </citation>
    <scope>NUCLEOTIDE SEQUENCE [LARGE SCALE GENOMIC DNA]</scope>
    <source>
        <strain evidence="6 7">SY-2-6</strain>
    </source>
</reference>
<comment type="caution">
    <text evidence="6">The sequence shown here is derived from an EMBL/GenBank/DDBJ whole genome shotgun (WGS) entry which is preliminary data.</text>
</comment>